<organism evidence="2 3">
    <name type="scientific">Ditylenchus dipsaci</name>
    <dbReference type="NCBI Taxonomy" id="166011"/>
    <lineage>
        <taxon>Eukaryota</taxon>
        <taxon>Metazoa</taxon>
        <taxon>Ecdysozoa</taxon>
        <taxon>Nematoda</taxon>
        <taxon>Chromadorea</taxon>
        <taxon>Rhabditida</taxon>
        <taxon>Tylenchina</taxon>
        <taxon>Tylenchomorpha</taxon>
        <taxon>Sphaerularioidea</taxon>
        <taxon>Anguinidae</taxon>
        <taxon>Anguininae</taxon>
        <taxon>Ditylenchus</taxon>
    </lineage>
</organism>
<evidence type="ECO:0000256" key="1">
    <source>
        <dbReference type="SAM" id="MobiDB-lite"/>
    </source>
</evidence>
<feature type="region of interest" description="Disordered" evidence="1">
    <location>
        <begin position="1"/>
        <end position="41"/>
    </location>
</feature>
<dbReference type="Proteomes" id="UP000887574">
    <property type="component" value="Unplaced"/>
</dbReference>
<sequence>MRDIVGREKSNHQSGAEGKQQDEARSAIRFASSHSVPDSEVKEEVLGAIDDSSQAKRARLKAGKHNQMKEAIIVWHKQVRSKNVSVTGELMKVKFFPSKTTALSHVADGSKRHTIPQAGNNYKVSLLDSLYLLRRAWGQVTEKTIRNCFRHADLIIMELTNKEEEADENGRAENQNKEFLNAWNELQAIGDILGRSCFFGIWDWDC</sequence>
<evidence type="ECO:0000313" key="3">
    <source>
        <dbReference type="WBParaSite" id="jg3150"/>
    </source>
</evidence>
<keyword evidence="2" id="KW-1185">Reference proteome</keyword>
<name>A0A915E5U0_9BILA</name>
<feature type="compositionally biased region" description="Basic and acidic residues" evidence="1">
    <location>
        <begin position="1"/>
        <end position="11"/>
    </location>
</feature>
<dbReference type="AlphaFoldDB" id="A0A915E5U0"/>
<accession>A0A915E5U0</accession>
<protein>
    <submittedName>
        <fullName evidence="3">Uncharacterized protein</fullName>
    </submittedName>
</protein>
<dbReference type="WBParaSite" id="jg3150">
    <property type="protein sequence ID" value="jg3150"/>
    <property type="gene ID" value="jg3150"/>
</dbReference>
<evidence type="ECO:0000313" key="2">
    <source>
        <dbReference type="Proteomes" id="UP000887574"/>
    </source>
</evidence>
<reference evidence="3" key="1">
    <citation type="submission" date="2022-11" db="UniProtKB">
        <authorList>
            <consortium name="WormBaseParasite"/>
        </authorList>
    </citation>
    <scope>IDENTIFICATION</scope>
</reference>
<proteinExistence type="predicted"/>